<reference evidence="1 2" key="2">
    <citation type="journal article" date="2022" name="Mol. Ecol. Resour.">
        <title>The genomes of chicory, endive, great burdock and yacon provide insights into Asteraceae paleo-polyploidization history and plant inulin production.</title>
        <authorList>
            <person name="Fan W."/>
            <person name="Wang S."/>
            <person name="Wang H."/>
            <person name="Wang A."/>
            <person name="Jiang F."/>
            <person name="Liu H."/>
            <person name="Zhao H."/>
            <person name="Xu D."/>
            <person name="Zhang Y."/>
        </authorList>
    </citation>
    <scope>NUCLEOTIDE SEQUENCE [LARGE SCALE GENOMIC DNA]</scope>
    <source>
        <strain evidence="2">cv. Niubang</strain>
    </source>
</reference>
<comment type="caution">
    <text evidence="1">The sequence shown here is derived from an EMBL/GenBank/DDBJ whole genome shotgun (WGS) entry which is preliminary data.</text>
</comment>
<evidence type="ECO:0000313" key="2">
    <source>
        <dbReference type="Proteomes" id="UP001055879"/>
    </source>
</evidence>
<dbReference type="Proteomes" id="UP001055879">
    <property type="component" value="Linkage Group LG06"/>
</dbReference>
<organism evidence="1 2">
    <name type="scientific">Arctium lappa</name>
    <name type="common">Greater burdock</name>
    <name type="synonym">Lappa major</name>
    <dbReference type="NCBI Taxonomy" id="4217"/>
    <lineage>
        <taxon>Eukaryota</taxon>
        <taxon>Viridiplantae</taxon>
        <taxon>Streptophyta</taxon>
        <taxon>Embryophyta</taxon>
        <taxon>Tracheophyta</taxon>
        <taxon>Spermatophyta</taxon>
        <taxon>Magnoliopsida</taxon>
        <taxon>eudicotyledons</taxon>
        <taxon>Gunneridae</taxon>
        <taxon>Pentapetalae</taxon>
        <taxon>asterids</taxon>
        <taxon>campanulids</taxon>
        <taxon>Asterales</taxon>
        <taxon>Asteraceae</taxon>
        <taxon>Carduoideae</taxon>
        <taxon>Cardueae</taxon>
        <taxon>Arctiinae</taxon>
        <taxon>Arctium</taxon>
    </lineage>
</organism>
<proteinExistence type="predicted"/>
<gene>
    <name evidence="1" type="ORF">L6452_19591</name>
</gene>
<protein>
    <submittedName>
        <fullName evidence="1">Uncharacterized protein</fullName>
    </submittedName>
</protein>
<sequence>MLETQPSNSPTVDASKLPFTLPSSSKLPSKFQVSVTASNNFFQRNRRSHLLQEPLRLHHHRQTLKST</sequence>
<dbReference type="EMBL" id="CM042052">
    <property type="protein sequence ID" value="KAI3718709.1"/>
    <property type="molecule type" value="Genomic_DNA"/>
</dbReference>
<keyword evidence="2" id="KW-1185">Reference proteome</keyword>
<evidence type="ECO:0000313" key="1">
    <source>
        <dbReference type="EMBL" id="KAI3718709.1"/>
    </source>
</evidence>
<accession>A0ACB9B874</accession>
<name>A0ACB9B874_ARCLA</name>
<reference evidence="2" key="1">
    <citation type="journal article" date="2022" name="Mol. Ecol. Resour.">
        <title>The genomes of chicory, endive, great burdock and yacon provide insights into Asteraceae palaeo-polyploidization history and plant inulin production.</title>
        <authorList>
            <person name="Fan W."/>
            <person name="Wang S."/>
            <person name="Wang H."/>
            <person name="Wang A."/>
            <person name="Jiang F."/>
            <person name="Liu H."/>
            <person name="Zhao H."/>
            <person name="Xu D."/>
            <person name="Zhang Y."/>
        </authorList>
    </citation>
    <scope>NUCLEOTIDE SEQUENCE [LARGE SCALE GENOMIC DNA]</scope>
    <source>
        <strain evidence="2">cv. Niubang</strain>
    </source>
</reference>